<dbReference type="RefSeq" id="WP_197007155.1">
    <property type="nucleotide sequence ID" value="NZ_BONS01000005.1"/>
</dbReference>
<evidence type="ECO:0000313" key="2">
    <source>
        <dbReference type="EMBL" id="MBG6140629.1"/>
    </source>
</evidence>
<organism evidence="2 3">
    <name type="scientific">Longispora fulva</name>
    <dbReference type="NCBI Taxonomy" id="619741"/>
    <lineage>
        <taxon>Bacteria</taxon>
        <taxon>Bacillati</taxon>
        <taxon>Actinomycetota</taxon>
        <taxon>Actinomycetes</taxon>
        <taxon>Micromonosporales</taxon>
        <taxon>Micromonosporaceae</taxon>
        <taxon>Longispora</taxon>
    </lineage>
</organism>
<dbReference type="SUPFAM" id="SSF52540">
    <property type="entry name" value="P-loop containing nucleoside triphosphate hydrolases"/>
    <property type="match status" value="1"/>
</dbReference>
<evidence type="ECO:0000256" key="1">
    <source>
        <dbReference type="SAM" id="Coils"/>
    </source>
</evidence>
<proteinExistence type="predicted"/>
<dbReference type="EMBL" id="JADOUF010000001">
    <property type="protein sequence ID" value="MBG6140629.1"/>
    <property type="molecule type" value="Genomic_DNA"/>
</dbReference>
<dbReference type="Proteomes" id="UP000622552">
    <property type="component" value="Unassembled WGS sequence"/>
</dbReference>
<feature type="coiled-coil region" evidence="1">
    <location>
        <begin position="230"/>
        <end position="264"/>
    </location>
</feature>
<reference evidence="2" key="1">
    <citation type="submission" date="2020-11" db="EMBL/GenBank/DDBJ databases">
        <title>Sequencing the genomes of 1000 actinobacteria strains.</title>
        <authorList>
            <person name="Klenk H.-P."/>
        </authorList>
    </citation>
    <scope>NUCLEOTIDE SEQUENCE</scope>
    <source>
        <strain evidence="2">DSM 45356</strain>
    </source>
</reference>
<name>A0A8J7KML2_9ACTN</name>
<keyword evidence="3" id="KW-1185">Reference proteome</keyword>
<dbReference type="AlphaFoldDB" id="A0A8J7KML2"/>
<keyword evidence="1" id="KW-0175">Coiled coil</keyword>
<protein>
    <submittedName>
        <fullName evidence="2">Archaellum biogenesis ATPase FlaH/cell division septum initiation protein DivIVA</fullName>
    </submittedName>
</protein>
<evidence type="ECO:0000313" key="3">
    <source>
        <dbReference type="Proteomes" id="UP000622552"/>
    </source>
</evidence>
<accession>A0A8J7KML2</accession>
<gene>
    <name evidence="2" type="ORF">IW245_006823</name>
</gene>
<comment type="caution">
    <text evidence="2">The sequence shown here is derived from an EMBL/GenBank/DDBJ whole genome shotgun (WGS) entry which is preliminary data.</text>
</comment>
<dbReference type="InterPro" id="IPR027417">
    <property type="entry name" value="P-loop_NTPase"/>
</dbReference>
<sequence length="792" mass="87712">MRFTIKSECRRGLRIIEEIPDIGLCRIEGHNGIGKSTALRLLQLCTGFQPYEREHQAWSTLRQQLTAANIVVTDLRGANRIEWAIDTSRWPAAPGFLGDQVGRIKIDGKNSNISDVRELLQVHRLVGHESLIDTMSGPVGDAALAVGNWMSTGGQGWERRAALDHLLAEIQEKAAGYDLASYHGDHRRLKVAELRTIDLDKQLRDSKDRLSLLEEALLTSVQLEEVRGFMPGLEEQLTELNGEIAKVEDSIKGLDEEITHASERTQRDQDAQKEFVRAQKHLEQRESALTKAVAAFSSLAQAAKVDTEASEIESALTGASQRLDNLVAELPHVHATPLVVALLRSLTECLREAEESGISDQVVFAVTSLKDPWTVRTLRTSLEGELAKRVNEPPSMSALQVEAQIVRARDRVGQLSSLAMQSEAVNDLSRKVKQARGRLEKAAAELPEGAAITVRDLLSRRASDEEHIRSLRAREQQVLQARSVLGGGKTEQDLTQQLAALCRNANVDQSRLRSEHDAAQAQMQSLQIETPLAQSETTSLKNALNERVRNIDSVVASLREAKWLPGSLAKLLENPGTGVESQLQILTRLHEAADSARERLGLFVNDVQAIGEALGSLAKQFQGGPRYGEQRWAAQVQGWLASEVNHWFEHPEVRDALFDGGTDVALDLQTMEVSWSVNGQRLGRPLQAFSSGQQALAYTRARLSRLDRTDEHAQNRLIALDEFGAFIAADGMRSLTGYLTDRRKAIPQDQIIVVLPLSEDLRTPISQPSDKVAASRLRQLQDRGYFAEELVR</sequence>
<dbReference type="Gene3D" id="3.40.50.300">
    <property type="entry name" value="P-loop containing nucleotide triphosphate hydrolases"/>
    <property type="match status" value="1"/>
</dbReference>